<dbReference type="InterPro" id="IPR003313">
    <property type="entry name" value="AraC-bd"/>
</dbReference>
<keyword evidence="1" id="KW-0805">Transcription regulation</keyword>
<evidence type="ECO:0000256" key="2">
    <source>
        <dbReference type="ARBA" id="ARBA00023125"/>
    </source>
</evidence>
<dbReference type="InterPro" id="IPR037923">
    <property type="entry name" value="HTH-like"/>
</dbReference>
<organism evidence="5 6">
    <name type="scientific">Pedobacter steynii</name>
    <dbReference type="NCBI Taxonomy" id="430522"/>
    <lineage>
        <taxon>Bacteria</taxon>
        <taxon>Pseudomonadati</taxon>
        <taxon>Bacteroidota</taxon>
        <taxon>Sphingobacteriia</taxon>
        <taxon>Sphingobacteriales</taxon>
        <taxon>Sphingobacteriaceae</taxon>
        <taxon>Pedobacter</taxon>
    </lineage>
</organism>
<dbReference type="PROSITE" id="PS01124">
    <property type="entry name" value="HTH_ARAC_FAMILY_2"/>
    <property type="match status" value="1"/>
</dbReference>
<protein>
    <submittedName>
        <fullName evidence="5">AraC-type DNA-binding protein</fullName>
    </submittedName>
</protein>
<reference evidence="6" key="1">
    <citation type="submission" date="2016-10" db="EMBL/GenBank/DDBJ databases">
        <authorList>
            <person name="Varghese N."/>
            <person name="Submissions S."/>
        </authorList>
    </citation>
    <scope>NUCLEOTIDE SEQUENCE [LARGE SCALE GENOMIC DNA]</scope>
    <source>
        <strain evidence="6">DSM 19110</strain>
    </source>
</reference>
<dbReference type="Pfam" id="PF02311">
    <property type="entry name" value="AraC_binding"/>
    <property type="match status" value="1"/>
</dbReference>
<dbReference type="Gene3D" id="2.60.120.10">
    <property type="entry name" value="Jelly Rolls"/>
    <property type="match status" value="1"/>
</dbReference>
<proteinExistence type="predicted"/>
<keyword evidence="3" id="KW-0804">Transcription</keyword>
<evidence type="ECO:0000313" key="5">
    <source>
        <dbReference type="EMBL" id="SDN31590.1"/>
    </source>
</evidence>
<accession>A0A1H0ADE4</accession>
<dbReference type="PANTHER" id="PTHR43280">
    <property type="entry name" value="ARAC-FAMILY TRANSCRIPTIONAL REGULATOR"/>
    <property type="match status" value="1"/>
</dbReference>
<dbReference type="SUPFAM" id="SSF51215">
    <property type="entry name" value="Regulatory protein AraC"/>
    <property type="match status" value="1"/>
</dbReference>
<dbReference type="EMBL" id="FNGY01000007">
    <property type="protein sequence ID" value="SDN31590.1"/>
    <property type="molecule type" value="Genomic_DNA"/>
</dbReference>
<name>A0A1H0ADE4_9SPHI</name>
<dbReference type="Pfam" id="PF12833">
    <property type="entry name" value="HTH_18"/>
    <property type="match status" value="1"/>
</dbReference>
<dbReference type="InterPro" id="IPR014710">
    <property type="entry name" value="RmlC-like_jellyroll"/>
</dbReference>
<dbReference type="GO" id="GO:0043565">
    <property type="term" value="F:sequence-specific DNA binding"/>
    <property type="evidence" value="ECO:0007669"/>
    <property type="project" value="InterPro"/>
</dbReference>
<dbReference type="Proteomes" id="UP000183200">
    <property type="component" value="Unassembled WGS sequence"/>
</dbReference>
<evidence type="ECO:0000256" key="3">
    <source>
        <dbReference type="ARBA" id="ARBA00023163"/>
    </source>
</evidence>
<dbReference type="PANTHER" id="PTHR43280:SF28">
    <property type="entry name" value="HTH-TYPE TRANSCRIPTIONAL ACTIVATOR RHAS"/>
    <property type="match status" value="1"/>
</dbReference>
<gene>
    <name evidence="5" type="ORF">SAMN05421820_10766</name>
</gene>
<dbReference type="SMART" id="SM00342">
    <property type="entry name" value="HTH_ARAC"/>
    <property type="match status" value="1"/>
</dbReference>
<evidence type="ECO:0000313" key="6">
    <source>
        <dbReference type="Proteomes" id="UP000183200"/>
    </source>
</evidence>
<sequence>MEIKNLHQPFELQYLELTSYSAREHKNTFFEMVFILDGKGIQSINSHQLPYSANKLFLIFPQDTHGFEIHSPTRFFFIRFNESYLKSLNKEWIQKLEFLFHSHNHLPGCILNNISDKPLIRAIVESLIREQQDPRSHDAEVIKQLINTVITLAARNLSMDTHASLKEVPINYPIPLLNYIHQHIYLPEQLRAANMAAHFNISPSYISEYFKSKTGESLQQYISGYRLKLIETRLRFTDMQINDIVFEFGFTDASHLNRVFKKHTGLNPSEYKKMNHYKSETAP</sequence>
<dbReference type="OrthoDB" id="636258at2"/>
<dbReference type="RefSeq" id="WP_074610147.1">
    <property type="nucleotide sequence ID" value="NZ_FNGY01000007.1"/>
</dbReference>
<dbReference type="InterPro" id="IPR009057">
    <property type="entry name" value="Homeodomain-like_sf"/>
</dbReference>
<keyword evidence="2 5" id="KW-0238">DNA-binding</keyword>
<evidence type="ECO:0000256" key="1">
    <source>
        <dbReference type="ARBA" id="ARBA00023015"/>
    </source>
</evidence>
<dbReference type="InterPro" id="IPR018060">
    <property type="entry name" value="HTH_AraC"/>
</dbReference>
<keyword evidence="6" id="KW-1185">Reference proteome</keyword>
<dbReference type="STRING" id="430522.BFS30_19995"/>
<dbReference type="GO" id="GO:0003700">
    <property type="term" value="F:DNA-binding transcription factor activity"/>
    <property type="evidence" value="ECO:0007669"/>
    <property type="project" value="InterPro"/>
</dbReference>
<dbReference type="Gene3D" id="1.10.10.60">
    <property type="entry name" value="Homeodomain-like"/>
    <property type="match status" value="2"/>
</dbReference>
<evidence type="ECO:0000259" key="4">
    <source>
        <dbReference type="PROSITE" id="PS01124"/>
    </source>
</evidence>
<dbReference type="AlphaFoldDB" id="A0A1H0ADE4"/>
<feature type="domain" description="HTH araC/xylS-type" evidence="4">
    <location>
        <begin position="174"/>
        <end position="274"/>
    </location>
</feature>
<dbReference type="SUPFAM" id="SSF46689">
    <property type="entry name" value="Homeodomain-like"/>
    <property type="match status" value="1"/>
</dbReference>